<dbReference type="PANTHER" id="PTHR10353">
    <property type="entry name" value="GLYCOSYL HYDROLASE"/>
    <property type="match status" value="1"/>
</dbReference>
<dbReference type="EMBL" id="JAMFTS010000004">
    <property type="protein sequence ID" value="KAJ4765026.1"/>
    <property type="molecule type" value="Genomic_DNA"/>
</dbReference>
<organism evidence="7 8">
    <name type="scientific">Rhynchospora pubera</name>
    <dbReference type="NCBI Taxonomy" id="906938"/>
    <lineage>
        <taxon>Eukaryota</taxon>
        <taxon>Viridiplantae</taxon>
        <taxon>Streptophyta</taxon>
        <taxon>Embryophyta</taxon>
        <taxon>Tracheophyta</taxon>
        <taxon>Spermatophyta</taxon>
        <taxon>Magnoliopsida</taxon>
        <taxon>Liliopsida</taxon>
        <taxon>Poales</taxon>
        <taxon>Cyperaceae</taxon>
        <taxon>Cyperoideae</taxon>
        <taxon>Rhynchosporeae</taxon>
        <taxon>Rhynchospora</taxon>
    </lineage>
</organism>
<reference evidence="7" key="1">
    <citation type="submission" date="2022-08" db="EMBL/GenBank/DDBJ databases">
        <authorList>
            <person name="Marques A."/>
        </authorList>
    </citation>
    <scope>NUCLEOTIDE SEQUENCE</scope>
    <source>
        <strain evidence="7">RhyPub2mFocal</strain>
        <tissue evidence="7">Leaves</tissue>
    </source>
</reference>
<dbReference type="InterPro" id="IPR001360">
    <property type="entry name" value="Glyco_hydro_1"/>
</dbReference>
<dbReference type="InterPro" id="IPR017853">
    <property type="entry name" value="GH"/>
</dbReference>
<dbReference type="PANTHER" id="PTHR10353:SF137">
    <property type="entry name" value="MYROSINASE 3-RELATED"/>
    <property type="match status" value="1"/>
</dbReference>
<evidence type="ECO:0000313" key="7">
    <source>
        <dbReference type="EMBL" id="KAJ4765026.1"/>
    </source>
</evidence>
<accession>A0AAV8DF69</accession>
<dbReference type="GO" id="GO:0005975">
    <property type="term" value="P:carbohydrate metabolic process"/>
    <property type="evidence" value="ECO:0007669"/>
    <property type="project" value="InterPro"/>
</dbReference>
<evidence type="ECO:0000256" key="5">
    <source>
        <dbReference type="ARBA" id="ARBA00023295"/>
    </source>
</evidence>
<dbReference type="InterPro" id="IPR033132">
    <property type="entry name" value="GH_1_N_CS"/>
</dbReference>
<dbReference type="GO" id="GO:0008422">
    <property type="term" value="F:beta-glucosidase activity"/>
    <property type="evidence" value="ECO:0007669"/>
    <property type="project" value="UniProtKB-ARBA"/>
</dbReference>
<dbReference type="PRINTS" id="PR00131">
    <property type="entry name" value="GLHYDRLASE1"/>
</dbReference>
<dbReference type="PROSITE" id="PS00653">
    <property type="entry name" value="GLYCOSYL_HYDROL_F1_2"/>
    <property type="match status" value="1"/>
</dbReference>
<comment type="similarity">
    <text evidence="1 6">Belongs to the glycosyl hydrolase 1 family.</text>
</comment>
<keyword evidence="3" id="KW-0378">Hydrolase</keyword>
<dbReference type="AlphaFoldDB" id="A0AAV8DF69"/>
<dbReference type="GO" id="GO:0004565">
    <property type="term" value="F:beta-galactosidase activity"/>
    <property type="evidence" value="ECO:0007669"/>
    <property type="project" value="UniProtKB-ARBA"/>
</dbReference>
<protein>
    <submittedName>
        <fullName evidence="7">Beta glucosidase 12</fullName>
    </submittedName>
</protein>
<keyword evidence="2" id="KW-0732">Signal</keyword>
<dbReference type="Proteomes" id="UP001140206">
    <property type="component" value="Chromosome 4"/>
</dbReference>
<sequence length="493" mass="55935">MVVVISCSCFGVNGELRKSGFPKDFLFGTASSAYQYEGAAREGGRGPSIWDTFTHLHPEKIANGSNGDVAIDSYHRYKEDVAILNDMGLNSYRFSISWPRILPGGNISGGVNKEGIKYYNNLINELILNGIQPFVTLFHWDSPQALEDLYGGFLSSRVVEDFRDYAEVCFQEFGDRVKNWITFNEPWSYSVGGYGSGILAPGRCSPWVDTNCLGGDSAKEPYVVAHNQLLAHAATVAIYRKKFQEAQKGKIGITLVSNWMIPYSNSKADKESAARALDFMYGWFMDPITSGQYPLIIRRLVGDRLPNFTREQSAILKGSFDFVGVNYYTARFTQNIPISNNFVNKSYNADQFVNQTVERNGIIIGPKAASSWLYVYPKGIRDLLVYTKKTYNNPLIYITENGVDEENDQKLSLEEALKDDFRIRFYQQHLSYVQRAIQEGVDVRGYFAWSLLDNFEWMDGYSVRFGINYVDYKNGLKIYPKSSSLWFRGFLKG</sequence>
<evidence type="ECO:0000256" key="6">
    <source>
        <dbReference type="RuleBase" id="RU003690"/>
    </source>
</evidence>
<evidence type="ECO:0000256" key="2">
    <source>
        <dbReference type="ARBA" id="ARBA00022729"/>
    </source>
</evidence>
<dbReference type="GO" id="GO:0033907">
    <property type="term" value="F:beta-D-fucosidase activity"/>
    <property type="evidence" value="ECO:0007669"/>
    <property type="project" value="UniProtKB-ARBA"/>
</dbReference>
<evidence type="ECO:0000256" key="1">
    <source>
        <dbReference type="ARBA" id="ARBA00010838"/>
    </source>
</evidence>
<dbReference type="SUPFAM" id="SSF51445">
    <property type="entry name" value="(Trans)glycosidases"/>
    <property type="match status" value="1"/>
</dbReference>
<evidence type="ECO:0000256" key="4">
    <source>
        <dbReference type="ARBA" id="ARBA00023157"/>
    </source>
</evidence>
<keyword evidence="5" id="KW-0326">Glycosidase</keyword>
<keyword evidence="8" id="KW-1185">Reference proteome</keyword>
<dbReference type="Gene3D" id="3.20.20.80">
    <property type="entry name" value="Glycosidases"/>
    <property type="match status" value="1"/>
</dbReference>
<gene>
    <name evidence="7" type="ORF">LUZ62_075401</name>
</gene>
<dbReference type="Pfam" id="PF00232">
    <property type="entry name" value="Glyco_hydro_1"/>
    <property type="match status" value="1"/>
</dbReference>
<name>A0AAV8DF69_9POAL</name>
<keyword evidence="4" id="KW-1015">Disulfide bond</keyword>
<evidence type="ECO:0000256" key="3">
    <source>
        <dbReference type="ARBA" id="ARBA00022801"/>
    </source>
</evidence>
<dbReference type="FunFam" id="3.20.20.80:FF:000020">
    <property type="entry name" value="Beta-glucosidase 12"/>
    <property type="match status" value="1"/>
</dbReference>
<proteinExistence type="inferred from homology"/>
<evidence type="ECO:0000313" key="8">
    <source>
        <dbReference type="Proteomes" id="UP001140206"/>
    </source>
</evidence>
<comment type="caution">
    <text evidence="7">The sequence shown here is derived from an EMBL/GenBank/DDBJ whole genome shotgun (WGS) entry which is preliminary data.</text>
</comment>